<dbReference type="InterPro" id="IPR050616">
    <property type="entry name" value="CPA3_Na-H_Antiporter_A"/>
</dbReference>
<dbReference type="RefSeq" id="WP_092520997.1">
    <property type="nucleotide sequence ID" value="NZ_FNKO01000001.1"/>
</dbReference>
<evidence type="ECO:0000313" key="16">
    <source>
        <dbReference type="Proteomes" id="UP000199301"/>
    </source>
</evidence>
<evidence type="ECO:0000256" key="1">
    <source>
        <dbReference type="ARBA" id="ARBA00004651"/>
    </source>
</evidence>
<dbReference type="PANTHER" id="PTHR43373:SF1">
    <property type="entry name" value="NA(+)_H(+) ANTIPORTER SUBUNIT A"/>
    <property type="match status" value="1"/>
</dbReference>
<evidence type="ECO:0000256" key="2">
    <source>
        <dbReference type="ARBA" id="ARBA00022448"/>
    </source>
</evidence>
<feature type="transmembrane region" description="Helical" evidence="10">
    <location>
        <begin position="308"/>
        <end position="329"/>
    </location>
</feature>
<dbReference type="GO" id="GO:0015297">
    <property type="term" value="F:antiporter activity"/>
    <property type="evidence" value="ECO:0007669"/>
    <property type="project" value="UniProtKB-KW"/>
</dbReference>
<evidence type="ECO:0000256" key="9">
    <source>
        <dbReference type="RuleBase" id="RU000320"/>
    </source>
</evidence>
<evidence type="ECO:0000313" key="15">
    <source>
        <dbReference type="EMBL" id="SDQ19441.1"/>
    </source>
</evidence>
<evidence type="ECO:0000259" key="12">
    <source>
        <dbReference type="Pfam" id="PF00662"/>
    </source>
</evidence>
<dbReference type="GO" id="GO:0006811">
    <property type="term" value="P:monoatomic ion transport"/>
    <property type="evidence" value="ECO:0007669"/>
    <property type="project" value="UniProtKB-KW"/>
</dbReference>
<evidence type="ECO:0000256" key="5">
    <source>
        <dbReference type="ARBA" id="ARBA00022692"/>
    </source>
</evidence>
<name>A0A1H0YWZ3_9ACTN</name>
<evidence type="ECO:0000256" key="4">
    <source>
        <dbReference type="ARBA" id="ARBA00022475"/>
    </source>
</evidence>
<feature type="transmembrane region" description="Helical" evidence="10">
    <location>
        <begin position="274"/>
        <end position="296"/>
    </location>
</feature>
<feature type="transmembrane region" description="Helical" evidence="10">
    <location>
        <begin position="90"/>
        <end position="110"/>
    </location>
</feature>
<sequence length="775" mass="79471">MSPVRTTVFHVVRADALLLAVPGVLLVATVGAVPLARRFGAGAGYPLAVLSAGAGGLLLTLLGDALEDPVTVAGEWIPTLGAQWSLRLDALGLVFALVVTFVGAVVLAYSPRYLHGGETDPSRYYGALAGFAAAMTLLVLAGDALVLYVGWEITTLASYLLIASAPAGRRAATRALMLTFVGGLALLAAILLAGARLNTVALTELTDADRWAGAPLVPFLALLVVAAAVKSVQVPFHVWLPTAMVAPTPVSAYLHAAAMVTAGLYLLLRFAEPIGAQPVVGAAVAALGAATALFAAAAAVRRRDMKELLAFSTISQLGFMTALVGVGTAEAVTGAVVYFLAHATYKSALFLCAGTYDHAVGSRALPELAGSARRLPLTSGALVLACLSMSGLPPALGYVGKEAALKGALHPADALGFAVLACIVAAQALTVAYSVRLAAAPFRRGARTRAGRGRSPATAEWSMALWPAVLAVATVCLGAVTAKLVPLRLAPLTDAAAEVAAGAAPGSSLALWHGLTPAFLVSLGIFAAGGVLFAVWHLRGWWRLLPDELGSRAVDALGSLLRGCGRPVERVLVSTAVATHLTIVFLVVAVVVWGALLAFPVPVGPAGEAAPRWVVSVLIAGAAVAVAVTKNWLTAFATLAAVGFLVAGWYVLFGAPQLAAVQLVVDGLTVMLALFVLRHLPRRYVDVQWPRRVWAAGVALAGGVTFAGLSLFQRSASLPPASEAYLAEARSSSTGNVVTEVLSHYRALDTLGETAVIAVAAIGVVAVLRARRGRS</sequence>
<evidence type="ECO:0000256" key="7">
    <source>
        <dbReference type="ARBA" id="ARBA00023065"/>
    </source>
</evidence>
<feature type="transmembrane region" description="Helical" evidence="10">
    <location>
        <begin position="659"/>
        <end position="681"/>
    </location>
</feature>
<feature type="transmembrane region" description="Helical" evidence="10">
    <location>
        <begin position="122"/>
        <end position="139"/>
    </location>
</feature>
<dbReference type="InterPro" id="IPR001516">
    <property type="entry name" value="Proton_antipo_N"/>
</dbReference>
<feature type="transmembrane region" description="Helical" evidence="10">
    <location>
        <begin position="335"/>
        <end position="356"/>
    </location>
</feature>
<evidence type="ECO:0000259" key="11">
    <source>
        <dbReference type="Pfam" id="PF00361"/>
    </source>
</evidence>
<feature type="domain" description="MrpA C-terminal/MbhD" evidence="13">
    <location>
        <begin position="617"/>
        <end position="682"/>
    </location>
</feature>
<dbReference type="EMBL" id="FNKO01000001">
    <property type="protein sequence ID" value="SDQ19441.1"/>
    <property type="molecule type" value="Genomic_DNA"/>
</dbReference>
<evidence type="ECO:0000256" key="6">
    <source>
        <dbReference type="ARBA" id="ARBA00022989"/>
    </source>
</evidence>
<evidence type="ECO:0000256" key="10">
    <source>
        <dbReference type="SAM" id="Phobius"/>
    </source>
</evidence>
<feature type="transmembrane region" description="Helical" evidence="10">
    <location>
        <begin position="515"/>
        <end position="536"/>
    </location>
</feature>
<dbReference type="InterPro" id="IPR046806">
    <property type="entry name" value="MrpA_C/MbhE"/>
</dbReference>
<feature type="transmembrane region" description="Helical" evidence="10">
    <location>
        <begin position="693"/>
        <end position="712"/>
    </location>
</feature>
<evidence type="ECO:0000256" key="3">
    <source>
        <dbReference type="ARBA" id="ARBA00022449"/>
    </source>
</evidence>
<proteinExistence type="predicted"/>
<dbReference type="AlphaFoldDB" id="A0A1H0YWZ3"/>
<gene>
    <name evidence="15" type="ORF">SAMN04489718_0708</name>
</gene>
<feature type="transmembrane region" description="Helical" evidence="10">
    <location>
        <begin position="211"/>
        <end position="229"/>
    </location>
</feature>
<comment type="subcellular location">
    <subcellularLocation>
        <location evidence="1">Cell membrane</location>
        <topology evidence="1">Multi-pass membrane protein</topology>
    </subcellularLocation>
    <subcellularLocation>
        <location evidence="9">Membrane</location>
        <topology evidence="9">Multi-pass membrane protein</topology>
    </subcellularLocation>
</comment>
<feature type="transmembrane region" description="Helical" evidence="10">
    <location>
        <begin position="571"/>
        <end position="598"/>
    </location>
</feature>
<feature type="transmembrane region" description="Helical" evidence="10">
    <location>
        <begin position="416"/>
        <end position="442"/>
    </location>
</feature>
<keyword evidence="7" id="KW-0406">Ion transport</keyword>
<dbReference type="Pfam" id="PF00361">
    <property type="entry name" value="Proton_antipo_M"/>
    <property type="match status" value="1"/>
</dbReference>
<feature type="transmembrane region" description="Helical" evidence="10">
    <location>
        <begin position="610"/>
        <end position="628"/>
    </location>
</feature>
<dbReference type="Pfam" id="PF13244">
    <property type="entry name" value="MbhD"/>
    <property type="match status" value="1"/>
</dbReference>
<dbReference type="InterPro" id="IPR001750">
    <property type="entry name" value="ND/Mrp_TM"/>
</dbReference>
<keyword evidence="5 9" id="KW-0812">Transmembrane</keyword>
<keyword evidence="6 10" id="KW-1133">Transmembrane helix</keyword>
<feature type="transmembrane region" description="Helical" evidence="10">
    <location>
        <begin position="463"/>
        <end position="482"/>
    </location>
</feature>
<keyword evidence="2" id="KW-0813">Transport</keyword>
<feature type="transmembrane region" description="Helical" evidence="10">
    <location>
        <begin position="635"/>
        <end position="653"/>
    </location>
</feature>
<feature type="domain" description="MrpA C-terminal/MbhE" evidence="14">
    <location>
        <begin position="691"/>
        <end position="772"/>
    </location>
</feature>
<dbReference type="InterPro" id="IPR025383">
    <property type="entry name" value="MrpA_C/MbhD"/>
</dbReference>
<feature type="transmembrane region" description="Helical" evidence="10">
    <location>
        <begin position="145"/>
        <end position="163"/>
    </location>
</feature>
<feature type="transmembrane region" description="Helical" evidence="10">
    <location>
        <begin position="16"/>
        <end position="36"/>
    </location>
</feature>
<keyword evidence="8 10" id="KW-0472">Membrane</keyword>
<evidence type="ECO:0000259" key="14">
    <source>
        <dbReference type="Pfam" id="PF20501"/>
    </source>
</evidence>
<dbReference type="Gene3D" id="1.20.120.1200">
    <property type="entry name" value="NADH-ubiquinone/plastoquinone oxidoreductase chain 6, subunit NuoJ"/>
    <property type="match status" value="1"/>
</dbReference>
<dbReference type="GO" id="GO:0005886">
    <property type="term" value="C:plasma membrane"/>
    <property type="evidence" value="ECO:0007669"/>
    <property type="project" value="UniProtKB-SubCell"/>
</dbReference>
<dbReference type="OrthoDB" id="9811798at2"/>
<accession>A0A1H0YWZ3</accession>
<feature type="transmembrane region" description="Helical" evidence="10">
    <location>
        <begin position="751"/>
        <end position="770"/>
    </location>
</feature>
<dbReference type="Pfam" id="PF20501">
    <property type="entry name" value="MbhE"/>
    <property type="match status" value="1"/>
</dbReference>
<feature type="transmembrane region" description="Helical" evidence="10">
    <location>
        <begin position="175"/>
        <end position="195"/>
    </location>
</feature>
<feature type="domain" description="NADH:quinone oxidoreductase/Mrp antiporter transmembrane" evidence="11">
    <location>
        <begin position="141"/>
        <end position="410"/>
    </location>
</feature>
<feature type="transmembrane region" description="Helical" evidence="10">
    <location>
        <begin position="43"/>
        <end position="62"/>
    </location>
</feature>
<dbReference type="PRINTS" id="PR01434">
    <property type="entry name" value="NADHDHGNASE5"/>
</dbReference>
<dbReference type="Proteomes" id="UP000199301">
    <property type="component" value="Unassembled WGS sequence"/>
</dbReference>
<keyword evidence="4" id="KW-1003">Cell membrane</keyword>
<dbReference type="PANTHER" id="PTHR43373">
    <property type="entry name" value="NA(+)/H(+) ANTIPORTER SUBUNIT"/>
    <property type="match status" value="1"/>
</dbReference>
<protein>
    <submittedName>
        <fullName evidence="15">Multisubunit sodium/proton antiporter, MrpA subunit /multisubunit sodium/proton antiporter, MrpB subunit</fullName>
    </submittedName>
</protein>
<keyword evidence="3" id="KW-0050">Antiport</keyword>
<evidence type="ECO:0000256" key="8">
    <source>
        <dbReference type="ARBA" id="ARBA00023136"/>
    </source>
</evidence>
<keyword evidence="16" id="KW-1185">Reference proteome</keyword>
<evidence type="ECO:0000259" key="13">
    <source>
        <dbReference type="Pfam" id="PF13244"/>
    </source>
</evidence>
<dbReference type="Pfam" id="PF00662">
    <property type="entry name" value="Proton_antipo_N"/>
    <property type="match status" value="1"/>
</dbReference>
<dbReference type="STRING" id="995062.SAMN04489718_0708"/>
<organism evidence="15 16">
    <name type="scientific">Actinopolyspora saharensis</name>
    <dbReference type="NCBI Taxonomy" id="995062"/>
    <lineage>
        <taxon>Bacteria</taxon>
        <taxon>Bacillati</taxon>
        <taxon>Actinomycetota</taxon>
        <taxon>Actinomycetes</taxon>
        <taxon>Actinopolysporales</taxon>
        <taxon>Actinopolysporaceae</taxon>
        <taxon>Actinopolyspora</taxon>
    </lineage>
</organism>
<feature type="transmembrane region" description="Helical" evidence="10">
    <location>
        <begin position="377"/>
        <end position="396"/>
    </location>
</feature>
<reference evidence="16" key="1">
    <citation type="submission" date="2016-10" db="EMBL/GenBank/DDBJ databases">
        <authorList>
            <person name="Varghese N."/>
            <person name="Submissions S."/>
        </authorList>
    </citation>
    <scope>NUCLEOTIDE SEQUENCE [LARGE SCALE GENOMIC DNA]</scope>
    <source>
        <strain evidence="16">DSM 45459</strain>
    </source>
</reference>
<feature type="domain" description="NADH-Ubiquinone oxidoreductase (complex I) chain 5 N-terminal" evidence="12">
    <location>
        <begin position="77"/>
        <end position="125"/>
    </location>
</feature>
<dbReference type="InterPro" id="IPR042106">
    <property type="entry name" value="Nuo/plastoQ_OxRdtase_6_NuoJ"/>
</dbReference>